<sequence length="107" mass="11962">MARVQPNKTAPRHPDGGVTVHFPDSVLVAAREDPAHFQRRVFIQTLGSLYAQGKLSSGLAAQVLGCDRWEFYRLLTEYGFSVLDYGEDEQAYEADTSRELASRLTQS</sequence>
<dbReference type="RefSeq" id="WP_014435280.1">
    <property type="nucleotide sequence ID" value="NC_017079.1"/>
</dbReference>
<dbReference type="EMBL" id="AP012337">
    <property type="protein sequence ID" value="BAM02060.1"/>
    <property type="molecule type" value="Genomic_DNA"/>
</dbReference>
<protein>
    <submittedName>
        <fullName evidence="1">Uncharacterized protein</fullName>
    </submittedName>
</protein>
<dbReference type="InterPro" id="IPR005368">
    <property type="entry name" value="UPF0175"/>
</dbReference>
<gene>
    <name evidence="1" type="ordered locus">CLDAP_40200</name>
</gene>
<evidence type="ECO:0000313" key="2">
    <source>
        <dbReference type="Proteomes" id="UP000007880"/>
    </source>
</evidence>
<dbReference type="eggNOG" id="COG2886">
    <property type="taxonomic scope" value="Bacteria"/>
</dbReference>
<accession>I0I9X2</accession>
<dbReference type="Pfam" id="PF03683">
    <property type="entry name" value="UPF0175"/>
    <property type="match status" value="1"/>
</dbReference>
<proteinExistence type="predicted"/>
<name>I0I9X2_CALAS</name>
<evidence type="ECO:0000313" key="1">
    <source>
        <dbReference type="EMBL" id="BAM02060.1"/>
    </source>
</evidence>
<keyword evidence="2" id="KW-1185">Reference proteome</keyword>
<dbReference type="STRING" id="926550.CLDAP_40200"/>
<dbReference type="HOGENOM" id="CLU_154570_1_0_0"/>
<dbReference type="OrthoDB" id="1364003at2"/>
<dbReference type="KEGG" id="cap:CLDAP_40200"/>
<reference evidence="1 2" key="1">
    <citation type="submission" date="2012-02" db="EMBL/GenBank/DDBJ databases">
        <title>Complete genome sequence of Caldilinea aerophila DSM 14535 (= NBRC 102666).</title>
        <authorList>
            <person name="Oguchi A."/>
            <person name="Hosoyama A."/>
            <person name="Sekine M."/>
            <person name="Fukai R."/>
            <person name="Kato Y."/>
            <person name="Nakamura S."/>
            <person name="Hanada S."/>
            <person name="Yamazaki S."/>
            <person name="Fujita N."/>
        </authorList>
    </citation>
    <scope>NUCLEOTIDE SEQUENCE [LARGE SCALE GENOMIC DNA]</scope>
    <source>
        <strain evidence="2">DSM 14535 / JCM 11387 / NBRC 104270 / STL-6-O1</strain>
    </source>
</reference>
<dbReference type="AlphaFoldDB" id="I0I9X2"/>
<dbReference type="Proteomes" id="UP000007880">
    <property type="component" value="Chromosome"/>
</dbReference>
<organism evidence="1 2">
    <name type="scientific">Caldilinea aerophila (strain DSM 14535 / JCM 11387 / NBRC 104270 / STL-6-O1)</name>
    <dbReference type="NCBI Taxonomy" id="926550"/>
    <lineage>
        <taxon>Bacteria</taxon>
        <taxon>Bacillati</taxon>
        <taxon>Chloroflexota</taxon>
        <taxon>Caldilineae</taxon>
        <taxon>Caldilineales</taxon>
        <taxon>Caldilineaceae</taxon>
        <taxon>Caldilinea</taxon>
    </lineage>
</organism>